<dbReference type="GO" id="GO:0016485">
    <property type="term" value="P:protein processing"/>
    <property type="evidence" value="ECO:0007669"/>
    <property type="project" value="InterPro"/>
</dbReference>
<accession>A0A6P4YM67</accession>
<proteinExistence type="inferred from homology"/>
<evidence type="ECO:0000313" key="8">
    <source>
        <dbReference type="Proteomes" id="UP000515135"/>
    </source>
</evidence>
<keyword evidence="4" id="KW-0914">Notch signaling pathway</keyword>
<name>A0A6P4YM67_BRABE</name>
<evidence type="ECO:0000256" key="2">
    <source>
        <dbReference type="ARBA" id="ARBA00005577"/>
    </source>
</evidence>
<evidence type="ECO:0000256" key="6">
    <source>
        <dbReference type="ARBA" id="ARBA00023136"/>
    </source>
</evidence>
<dbReference type="Proteomes" id="UP000515135">
    <property type="component" value="Unplaced"/>
</dbReference>
<dbReference type="PANTHER" id="PTHR12889">
    <property type="entry name" value="GAMMA-SECRETASE SUBUNIT APH-1"/>
    <property type="match status" value="1"/>
</dbReference>
<dbReference type="AlphaFoldDB" id="A0A6P4YM67"/>
<dbReference type="GeneID" id="109468875"/>
<keyword evidence="8" id="KW-1185">Reference proteome</keyword>
<evidence type="ECO:0000256" key="1">
    <source>
        <dbReference type="ARBA" id="ARBA00004141"/>
    </source>
</evidence>
<protein>
    <submittedName>
        <fullName evidence="9">Gamma-secretase subunit Aph-1-like</fullName>
    </submittedName>
</protein>
<evidence type="ECO:0000256" key="7">
    <source>
        <dbReference type="SAM" id="Phobius"/>
    </source>
</evidence>
<feature type="transmembrane region" description="Helical" evidence="7">
    <location>
        <begin position="146"/>
        <end position="171"/>
    </location>
</feature>
<organism evidence="8 9">
    <name type="scientific">Branchiostoma belcheri</name>
    <name type="common">Amphioxus</name>
    <dbReference type="NCBI Taxonomy" id="7741"/>
    <lineage>
        <taxon>Eukaryota</taxon>
        <taxon>Metazoa</taxon>
        <taxon>Chordata</taxon>
        <taxon>Cephalochordata</taxon>
        <taxon>Leptocardii</taxon>
        <taxon>Amphioxiformes</taxon>
        <taxon>Branchiostomatidae</taxon>
        <taxon>Branchiostoma</taxon>
    </lineage>
</organism>
<feature type="transmembrane region" description="Helical" evidence="7">
    <location>
        <begin position="32"/>
        <end position="57"/>
    </location>
</feature>
<feature type="transmembrane region" description="Helical" evidence="7">
    <location>
        <begin position="6"/>
        <end position="25"/>
    </location>
</feature>
<feature type="transmembrane region" description="Helical" evidence="7">
    <location>
        <begin position="63"/>
        <end position="85"/>
    </location>
</feature>
<dbReference type="OrthoDB" id="6507463at2759"/>
<keyword evidence="5 7" id="KW-1133">Transmembrane helix</keyword>
<sequence>MTVKEFFGCTFIAYGPAFALFIFTIAREPLRIIILIAGCFFWLLSLLFSSVLWNIVWPLKDQLAFGVVFSVLFQEVFRFFIYKLLRKADEGLQTFSDEPPTATDKHMIAYVAGLGFGLMSGAFSLVNVLAMATGPGTVGIHGDTPYFFLTSALMTSCFILLHTFWNVIFFWGCDKRNIPAVGFVVGFHMLISCLTLIRPLQPATIIPAYCILLVTMAIAYKLVGGSVNNLTAFLTCKRAGYASN</sequence>
<evidence type="ECO:0000256" key="3">
    <source>
        <dbReference type="ARBA" id="ARBA00022692"/>
    </source>
</evidence>
<dbReference type="GO" id="GO:0070765">
    <property type="term" value="C:gamma-secretase complex"/>
    <property type="evidence" value="ECO:0007669"/>
    <property type="project" value="UniProtKB-ARBA"/>
</dbReference>
<comment type="similarity">
    <text evidence="2">Belongs to the APH-1 family.</text>
</comment>
<feature type="transmembrane region" description="Helical" evidence="7">
    <location>
        <begin position="106"/>
        <end position="126"/>
    </location>
</feature>
<feature type="transmembrane region" description="Helical" evidence="7">
    <location>
        <begin position="178"/>
        <end position="197"/>
    </location>
</feature>
<evidence type="ECO:0000313" key="9">
    <source>
        <dbReference type="RefSeq" id="XP_019622809.1"/>
    </source>
</evidence>
<evidence type="ECO:0000256" key="4">
    <source>
        <dbReference type="ARBA" id="ARBA00022976"/>
    </source>
</evidence>
<keyword evidence="3 7" id="KW-0812">Transmembrane</keyword>
<gene>
    <name evidence="9" type="primary">LOC109468875</name>
</gene>
<dbReference type="GO" id="GO:0007219">
    <property type="term" value="P:Notch signaling pathway"/>
    <property type="evidence" value="ECO:0007669"/>
    <property type="project" value="UniProtKB-KW"/>
</dbReference>
<dbReference type="RefSeq" id="XP_019622809.1">
    <property type="nucleotide sequence ID" value="XM_019767250.1"/>
</dbReference>
<dbReference type="Pfam" id="PF06105">
    <property type="entry name" value="Aph-1"/>
    <property type="match status" value="1"/>
</dbReference>
<keyword evidence="6 7" id="KW-0472">Membrane</keyword>
<reference evidence="9" key="1">
    <citation type="submission" date="2025-08" db="UniProtKB">
        <authorList>
            <consortium name="RefSeq"/>
        </authorList>
    </citation>
    <scope>IDENTIFICATION</scope>
    <source>
        <tissue evidence="9">Gonad</tissue>
    </source>
</reference>
<evidence type="ECO:0000256" key="5">
    <source>
        <dbReference type="ARBA" id="ARBA00022989"/>
    </source>
</evidence>
<dbReference type="KEGG" id="bbel:109468875"/>
<comment type="subcellular location">
    <subcellularLocation>
        <location evidence="1">Membrane</location>
        <topology evidence="1">Multi-pass membrane protein</topology>
    </subcellularLocation>
</comment>
<feature type="transmembrane region" description="Helical" evidence="7">
    <location>
        <begin position="203"/>
        <end position="223"/>
    </location>
</feature>
<dbReference type="InterPro" id="IPR009294">
    <property type="entry name" value="Aph-1"/>
</dbReference>